<dbReference type="RefSeq" id="WP_208261406.1">
    <property type="nucleotide sequence ID" value="NZ_JAGEOJ010000020.1"/>
</dbReference>
<keyword evidence="10" id="KW-0489">Methyltransferase</keyword>
<dbReference type="GO" id="GO:0032259">
    <property type="term" value="P:methylation"/>
    <property type="evidence" value="ECO:0007669"/>
    <property type="project" value="UniProtKB-KW"/>
</dbReference>
<comment type="catalytic activity">
    <reaction evidence="8">
        <text>arsenic triglutathione + 3 [thioredoxin]-dithiol + 3 S-adenosyl-L-methionine = trimethylarsine + 3 [thioredoxin]-disulfide + 3 glutathione + 3 S-adenosyl-L-homocysteine + 3 H(+)</text>
        <dbReference type="Rhea" id="RHEA:69432"/>
        <dbReference type="Rhea" id="RHEA-COMP:10698"/>
        <dbReference type="Rhea" id="RHEA-COMP:10700"/>
        <dbReference type="ChEBI" id="CHEBI:15378"/>
        <dbReference type="ChEBI" id="CHEBI:27130"/>
        <dbReference type="ChEBI" id="CHEBI:29950"/>
        <dbReference type="ChEBI" id="CHEBI:50058"/>
        <dbReference type="ChEBI" id="CHEBI:57856"/>
        <dbReference type="ChEBI" id="CHEBI:57925"/>
        <dbReference type="ChEBI" id="CHEBI:59789"/>
        <dbReference type="ChEBI" id="CHEBI:183640"/>
        <dbReference type="EC" id="2.1.1.137"/>
    </reaction>
</comment>
<evidence type="ECO:0000256" key="7">
    <source>
        <dbReference type="ARBA" id="ARBA00047943"/>
    </source>
</evidence>
<evidence type="ECO:0000256" key="3">
    <source>
        <dbReference type="ARBA" id="ARBA00034487"/>
    </source>
</evidence>
<feature type="domain" description="Methyltransferase" evidence="9">
    <location>
        <begin position="61"/>
        <end position="186"/>
    </location>
</feature>
<evidence type="ECO:0000256" key="5">
    <source>
        <dbReference type="ARBA" id="ARBA00034545"/>
    </source>
</evidence>
<comment type="catalytic activity">
    <reaction evidence="6">
        <text>arsenic triglutathione + [thioredoxin]-dithiol + S-adenosyl-L-methionine + 2 H2O = methylarsonous acid + [thioredoxin]-disulfide + 3 glutathione + S-adenosyl-L-homocysteine + H(+)</text>
        <dbReference type="Rhea" id="RHEA:69460"/>
        <dbReference type="Rhea" id="RHEA-COMP:10698"/>
        <dbReference type="Rhea" id="RHEA-COMP:10700"/>
        <dbReference type="ChEBI" id="CHEBI:15377"/>
        <dbReference type="ChEBI" id="CHEBI:15378"/>
        <dbReference type="ChEBI" id="CHEBI:17826"/>
        <dbReference type="ChEBI" id="CHEBI:29950"/>
        <dbReference type="ChEBI" id="CHEBI:50058"/>
        <dbReference type="ChEBI" id="CHEBI:57856"/>
        <dbReference type="ChEBI" id="CHEBI:57925"/>
        <dbReference type="ChEBI" id="CHEBI:59789"/>
        <dbReference type="ChEBI" id="CHEBI:183640"/>
        <dbReference type="EC" id="2.1.1.137"/>
    </reaction>
</comment>
<evidence type="ECO:0000256" key="6">
    <source>
        <dbReference type="ARBA" id="ARBA00047941"/>
    </source>
</evidence>
<evidence type="ECO:0000256" key="8">
    <source>
        <dbReference type="ARBA" id="ARBA00048428"/>
    </source>
</evidence>
<proteinExistence type="inferred from homology"/>
<evidence type="ECO:0000259" key="9">
    <source>
        <dbReference type="Pfam" id="PF13847"/>
    </source>
</evidence>
<comment type="similarity">
    <text evidence="3">Belongs to the methyltransferase superfamily. Arsenite methyltransferase family.</text>
</comment>
<evidence type="ECO:0000256" key="1">
    <source>
        <dbReference type="ARBA" id="ARBA00022679"/>
    </source>
</evidence>
<dbReference type="GO" id="GO:0030791">
    <property type="term" value="F:arsenite methyltransferase activity"/>
    <property type="evidence" value="ECO:0007669"/>
    <property type="project" value="UniProtKB-EC"/>
</dbReference>
<accession>A0A939T564</accession>
<dbReference type="PANTHER" id="PTHR43675">
    <property type="entry name" value="ARSENITE METHYLTRANSFERASE"/>
    <property type="match status" value="1"/>
</dbReference>
<evidence type="ECO:0000313" key="10">
    <source>
        <dbReference type="EMBL" id="MBO2453381.1"/>
    </source>
</evidence>
<dbReference type="InterPro" id="IPR025714">
    <property type="entry name" value="Methyltranfer_dom"/>
</dbReference>
<dbReference type="CDD" id="cd02440">
    <property type="entry name" value="AdoMet_MTases"/>
    <property type="match status" value="1"/>
</dbReference>
<dbReference type="Pfam" id="PF13847">
    <property type="entry name" value="Methyltransf_31"/>
    <property type="match status" value="1"/>
</dbReference>
<keyword evidence="2" id="KW-0949">S-adenosyl-L-methionine</keyword>
<evidence type="ECO:0000256" key="4">
    <source>
        <dbReference type="ARBA" id="ARBA00034521"/>
    </source>
</evidence>
<dbReference type="EC" id="2.1.1.137" evidence="4"/>
<keyword evidence="1" id="KW-0808">Transferase</keyword>
<sequence length="331" mass="34511">MTNEAAFVQLTYDQLAQLGRSDLCCSPSDLYGPEELAALPKGVLSLSSGCGHPVEGADVRPGETVVDIGSGAGADCFLAGRLTGPAGRVVGVDPSPAMRARAEGHRDEVDMRWVSFVAGDASSLPLPDMFTDVVISNCVLSLAVDAAAAWREIARVLKPGGRFVVSDIVGGDPAAPPEEHLAAKARCESGLTWDEYRTILRGCGLHGLRLIRVGTATFRDGHRAQSVTIAGGDRTAGVHSVVLHHPGHGDAAAELAGLVAAACRDLDLRHTGYAHSRETAWSGRLIELLGGAGDAEDLTLVLNGAIALTAHATRLPPPQSIKEIVTEMSAR</sequence>
<evidence type="ECO:0000256" key="2">
    <source>
        <dbReference type="ARBA" id="ARBA00022691"/>
    </source>
</evidence>
<dbReference type="SUPFAM" id="SSF53335">
    <property type="entry name" value="S-adenosyl-L-methionine-dependent methyltransferases"/>
    <property type="match status" value="1"/>
</dbReference>
<dbReference type="AlphaFoldDB" id="A0A939T564"/>
<dbReference type="InterPro" id="IPR026669">
    <property type="entry name" value="Arsenite_MeTrfase-like"/>
</dbReference>
<dbReference type="Gene3D" id="3.40.50.150">
    <property type="entry name" value="Vaccinia Virus protein VP39"/>
    <property type="match status" value="1"/>
</dbReference>
<gene>
    <name evidence="10" type="ORF">J4573_40250</name>
</gene>
<dbReference type="Proteomes" id="UP000669179">
    <property type="component" value="Unassembled WGS sequence"/>
</dbReference>
<dbReference type="PANTHER" id="PTHR43675:SF8">
    <property type="entry name" value="ARSENITE METHYLTRANSFERASE"/>
    <property type="match status" value="1"/>
</dbReference>
<organism evidence="10 11">
    <name type="scientific">Actinomadura barringtoniae</name>
    <dbReference type="NCBI Taxonomy" id="1427535"/>
    <lineage>
        <taxon>Bacteria</taxon>
        <taxon>Bacillati</taxon>
        <taxon>Actinomycetota</taxon>
        <taxon>Actinomycetes</taxon>
        <taxon>Streptosporangiales</taxon>
        <taxon>Thermomonosporaceae</taxon>
        <taxon>Actinomadura</taxon>
    </lineage>
</organism>
<keyword evidence="11" id="KW-1185">Reference proteome</keyword>
<protein>
    <recommendedName>
        <fullName evidence="5">Arsenite methyltransferase</fullName>
        <ecNumber evidence="4">2.1.1.137</ecNumber>
    </recommendedName>
</protein>
<evidence type="ECO:0000313" key="11">
    <source>
        <dbReference type="Proteomes" id="UP000669179"/>
    </source>
</evidence>
<comment type="catalytic activity">
    <reaction evidence="7">
        <text>arsenic triglutathione + 2 [thioredoxin]-dithiol + 2 S-adenosyl-L-methionine + H2O = dimethylarsinous acid + 2 [thioredoxin]-disulfide + 3 glutathione + 2 S-adenosyl-L-homocysteine + 2 H(+)</text>
        <dbReference type="Rhea" id="RHEA:69464"/>
        <dbReference type="Rhea" id="RHEA-COMP:10698"/>
        <dbReference type="Rhea" id="RHEA-COMP:10700"/>
        <dbReference type="ChEBI" id="CHEBI:15377"/>
        <dbReference type="ChEBI" id="CHEBI:15378"/>
        <dbReference type="ChEBI" id="CHEBI:23808"/>
        <dbReference type="ChEBI" id="CHEBI:29950"/>
        <dbReference type="ChEBI" id="CHEBI:50058"/>
        <dbReference type="ChEBI" id="CHEBI:57856"/>
        <dbReference type="ChEBI" id="CHEBI:57925"/>
        <dbReference type="ChEBI" id="CHEBI:59789"/>
        <dbReference type="ChEBI" id="CHEBI:183640"/>
        <dbReference type="EC" id="2.1.1.137"/>
    </reaction>
</comment>
<reference evidence="10" key="1">
    <citation type="submission" date="2021-03" db="EMBL/GenBank/DDBJ databases">
        <authorList>
            <person name="Kanchanasin P."/>
            <person name="Saeng-In P."/>
            <person name="Phongsopitanun W."/>
            <person name="Yuki M."/>
            <person name="Kudo T."/>
            <person name="Ohkuma M."/>
            <person name="Tanasupawat S."/>
        </authorList>
    </citation>
    <scope>NUCLEOTIDE SEQUENCE</scope>
    <source>
        <strain evidence="10">GKU 128</strain>
    </source>
</reference>
<dbReference type="EMBL" id="JAGEOJ010000020">
    <property type="protein sequence ID" value="MBO2453381.1"/>
    <property type="molecule type" value="Genomic_DNA"/>
</dbReference>
<comment type="caution">
    <text evidence="10">The sequence shown here is derived from an EMBL/GenBank/DDBJ whole genome shotgun (WGS) entry which is preliminary data.</text>
</comment>
<dbReference type="InterPro" id="IPR029063">
    <property type="entry name" value="SAM-dependent_MTases_sf"/>
</dbReference>
<name>A0A939T564_9ACTN</name>